<proteinExistence type="inferred from homology"/>
<dbReference type="Proteomes" id="UP001164743">
    <property type="component" value="Chromosome 16A"/>
</dbReference>
<protein>
    <recommendedName>
        <fullName evidence="1">FACT complex subunit</fullName>
    </recommendedName>
</protein>
<reference evidence="4" key="1">
    <citation type="submission" date="2022-10" db="EMBL/GenBank/DDBJ databases">
        <title>Puccinia triticina Genome sequencing and assembly.</title>
        <authorList>
            <person name="Li C."/>
        </authorList>
    </citation>
    <scope>NUCLEOTIDE SEQUENCE</scope>
    <source>
        <strain evidence="4">Pt15</strain>
    </source>
</reference>
<feature type="compositionally biased region" description="Basic and acidic residues" evidence="2">
    <location>
        <begin position="490"/>
        <end position="513"/>
    </location>
</feature>
<dbReference type="Gene3D" id="3.40.350.10">
    <property type="entry name" value="Creatinase/prolidase N-terminal domain"/>
    <property type="match status" value="1"/>
</dbReference>
<keyword evidence="1" id="KW-0235">DNA replication</keyword>
<dbReference type="SMART" id="SM01285">
    <property type="entry name" value="FACT-Spt16_Nlob"/>
    <property type="match status" value="1"/>
</dbReference>
<dbReference type="SUPFAM" id="SSF55920">
    <property type="entry name" value="Creatinase/aminopeptidase"/>
    <property type="match status" value="1"/>
</dbReference>
<dbReference type="PANTHER" id="PTHR13980:SF15">
    <property type="entry name" value="FACT COMPLEX SUBUNIT SPT16"/>
    <property type="match status" value="1"/>
</dbReference>
<dbReference type="InterPro" id="IPR029149">
    <property type="entry name" value="Creatin/AminoP/Spt16_N"/>
</dbReference>
<sequence length="649" mass="72495">MGRLYSRLESGLNVQLFYSRLECFIKSWKEADGPDTEQLQSCGGILLGEALPKGGNRPLHAFLFGDSLLGTLIFITPRSITLICSTRQAEILASLNADQLVSSVDFKIDIKVMVKSGSSKSNNSWMKYLLDSVEGVISKSQKIGRVGPMKKNNDLGEWKAYLKSEGKETLLKKAVDITDEVSVILATQYPEEIKRTGIACRMSHQLMSLMFDEIIDLVNRGQEITNKDVGILIQEKHSGGSIWEEANFEADFNRRDVCLRIFPVVRSNGEYRLDKSLNLDAKLLGHTGIFLAGLGIQYKSYCSYVLRTLMVDPHPTQQANYSYLLELRRFALGELKEGVSGHDFYTLVKGKVEVDRPQLRLDERLGSNIGVEPFSRVLNLTGHCHIVLKSNMLFKLSLGFLQIKDPFDSKKNYSLHIADTVLIGKDGSTILCDGLKEGSEITFNSNNPSSQSDATEEEDSSGGEKGPRGPESNLSGLNQTEEEENLIDGSIKDVEARLKRSESFGEERDDAKRQKPLTAPSFNNPSRMGSTTKIDIDIRSAVVNEELKSTAGNCADLVNADIQTLKNGGRAIKAESPDLDERLDRLNKVEHSVMKGLGDLEKRLQEFKTEVRASFVEMRKWAVTDKQTDQQHEAMQGEEKRVKKKNREI</sequence>
<evidence type="ECO:0000313" key="5">
    <source>
        <dbReference type="Proteomes" id="UP001164743"/>
    </source>
</evidence>
<evidence type="ECO:0000259" key="3">
    <source>
        <dbReference type="SMART" id="SM01285"/>
    </source>
</evidence>
<dbReference type="GeneID" id="77804754"/>
<keyword evidence="5" id="KW-1185">Reference proteome</keyword>
<organism evidence="4 5">
    <name type="scientific">Puccinia triticina</name>
    <dbReference type="NCBI Taxonomy" id="208348"/>
    <lineage>
        <taxon>Eukaryota</taxon>
        <taxon>Fungi</taxon>
        <taxon>Dikarya</taxon>
        <taxon>Basidiomycota</taxon>
        <taxon>Pucciniomycotina</taxon>
        <taxon>Pucciniomycetes</taxon>
        <taxon>Pucciniales</taxon>
        <taxon>Pucciniaceae</taxon>
        <taxon>Puccinia</taxon>
    </lineage>
</organism>
<comment type="similarity">
    <text evidence="1">Belongs to the peptidase M24 family. SPT16 subfamily.</text>
</comment>
<dbReference type="InterPro" id="IPR029148">
    <property type="entry name" value="FACT-SPT16_Nlobe"/>
</dbReference>
<dbReference type="RefSeq" id="XP_053027842.1">
    <property type="nucleotide sequence ID" value="XM_053163859.1"/>
</dbReference>
<feature type="compositionally biased region" description="Polar residues" evidence="2">
    <location>
        <begin position="520"/>
        <end position="530"/>
    </location>
</feature>
<dbReference type="InterPro" id="IPR000994">
    <property type="entry name" value="Pept_M24"/>
</dbReference>
<keyword evidence="1" id="KW-0539">Nucleus</keyword>
<feature type="region of interest" description="Disordered" evidence="2">
    <location>
        <begin position="625"/>
        <end position="649"/>
    </location>
</feature>
<keyword evidence="1" id="KW-0234">DNA repair</keyword>
<feature type="compositionally biased region" description="Polar residues" evidence="2">
    <location>
        <begin position="441"/>
        <end position="453"/>
    </location>
</feature>
<dbReference type="Pfam" id="PF14826">
    <property type="entry name" value="FACT-Spt16_Nlob"/>
    <property type="match status" value="1"/>
</dbReference>
<keyword evidence="1" id="KW-0227">DNA damage</keyword>
<name>A0ABY7D6I0_9BASI</name>
<dbReference type="Pfam" id="PF00557">
    <property type="entry name" value="Peptidase_M24"/>
    <property type="match status" value="1"/>
</dbReference>
<dbReference type="EMBL" id="CP110436">
    <property type="protein sequence ID" value="WAQ92287.1"/>
    <property type="molecule type" value="Genomic_DNA"/>
</dbReference>
<comment type="subunit">
    <text evidence="1">Component of the FACT complex.</text>
</comment>
<keyword evidence="1" id="KW-0805">Transcription regulation</keyword>
<feature type="region of interest" description="Disordered" evidence="2">
    <location>
        <begin position="441"/>
        <end position="530"/>
    </location>
</feature>
<comment type="subcellular location">
    <subcellularLocation>
        <location evidence="1">Nucleus</location>
    </subcellularLocation>
    <subcellularLocation>
        <location evidence="1">Chromosome</location>
    </subcellularLocation>
</comment>
<gene>
    <name evidence="4" type="ORF">PtA15_16A193</name>
</gene>
<comment type="function">
    <text evidence="1">Component of the FACT complex, a general chromatin factor that acts to reorganize nucleosomes. The FACT complex is involved in multiple processes that require DNA as a template such as mRNA elongation, DNA replication and DNA repair. During transcription elongation the FACT complex acts as a histone chaperone that both destabilizes and restores nucleosomal structure. It facilitates the passage of RNA polymerase II and transcription by promoting the dissociation of one histone H2A-H2B dimer from the nucleosome, then subsequently promotes the reestablishment of the nucleosome following the passage of RNA polymerase II.</text>
</comment>
<dbReference type="InterPro" id="IPR036005">
    <property type="entry name" value="Creatinase/aminopeptidase-like"/>
</dbReference>
<evidence type="ECO:0000256" key="1">
    <source>
        <dbReference type="RuleBase" id="RU367052"/>
    </source>
</evidence>
<dbReference type="PANTHER" id="PTHR13980">
    <property type="entry name" value="CDC68 RELATED"/>
    <property type="match status" value="1"/>
</dbReference>
<evidence type="ECO:0000313" key="4">
    <source>
        <dbReference type="EMBL" id="WAQ92287.1"/>
    </source>
</evidence>
<accession>A0ABY7D6I0</accession>
<dbReference type="InterPro" id="IPR040258">
    <property type="entry name" value="Spt16"/>
</dbReference>
<keyword evidence="1" id="KW-0804">Transcription</keyword>
<dbReference type="Gene3D" id="3.90.230.10">
    <property type="entry name" value="Creatinase/methionine aminopeptidase superfamily"/>
    <property type="match status" value="1"/>
</dbReference>
<keyword evidence="1" id="KW-0158">Chromosome</keyword>
<feature type="domain" description="FACT complex subunit SPT16 N-terminal lobe" evidence="3">
    <location>
        <begin position="12"/>
        <end position="181"/>
    </location>
</feature>
<evidence type="ECO:0000256" key="2">
    <source>
        <dbReference type="SAM" id="MobiDB-lite"/>
    </source>
</evidence>